<comment type="similarity">
    <text evidence="1">Belongs to the multicopper oxidase family.</text>
</comment>
<dbReference type="KEGG" id="cmv:CMUST_05425"/>
<organism evidence="13 14">
    <name type="scientific">Corynebacterium mustelae</name>
    <dbReference type="NCBI Taxonomy" id="571915"/>
    <lineage>
        <taxon>Bacteria</taxon>
        <taxon>Bacillati</taxon>
        <taxon>Actinomycetota</taxon>
        <taxon>Actinomycetes</taxon>
        <taxon>Mycobacteriales</taxon>
        <taxon>Corynebacteriaceae</taxon>
        <taxon>Corynebacterium</taxon>
    </lineage>
</organism>
<dbReference type="EMBL" id="CP011542">
    <property type="protein sequence ID" value="AKK05423.1"/>
    <property type="molecule type" value="Genomic_DNA"/>
</dbReference>
<sequence length="537" mass="58587">MSKADGQLQSNTRFNRRQFLAAGLVTTASAGLALSGCAIGKNNAGSATTAESFAPTSARVPRGWDGKPRPLPIPPLAEFSMVEGRKVFSLTAKQGQSEILPGVSTTTWGFNGSMLGPTIRMSRGDNVDLRFENTLPDVTAVHCHGMLLPAEMDGGPHSAIPSGKVWTSSFTVEQPAATLWYHPHPHGETGVQAYRGLAGMIVLDDDISSSLDLPNDYGVDDIPVVIMDANFTDTGQLDETFDNDLGLQGDVPHINGITNPVFQATTRRLRLRLLNGSNMRFYNISTSDSRQFYVIASDSGLLEAPQPASAVTLGPGERTEIVIDVDPGEEFSLMSIGFADNLGVPEDEYSLDFKLKDVLNLLLIKGPKEGAAKKVPELPKVLDPSAAAPVAVADAIERNFELNTFEINGQSMDMNRVDVVIDHSEPEVWVVTNGNSDWIHNFHIHNCAFKVLEASETTVNFDTYGWKDTVTIPPGVTLKLGVIFGQYRDNHYPYMYHCHMLFHEDQGMMGQFMLVNKGQLPELDTDFTRGISGIHNH</sequence>
<reference evidence="14" key="2">
    <citation type="submission" date="2015-05" db="EMBL/GenBank/DDBJ databases">
        <title>Complete genome sequence of Corynebacterium mustelae DSM 45274, isolated from various tissues of a male ferret with lethal sepsis.</title>
        <authorList>
            <person name="Ruckert C."/>
            <person name="Albersmeier A."/>
            <person name="Winkler A."/>
            <person name="Tauch A."/>
        </authorList>
    </citation>
    <scope>NUCLEOTIDE SEQUENCE [LARGE SCALE GENOMIC DNA]</scope>
    <source>
        <strain evidence="14">DSM 45274</strain>
    </source>
</reference>
<dbReference type="InterPro" id="IPR002355">
    <property type="entry name" value="Cu_oxidase_Cu_BS"/>
</dbReference>
<dbReference type="Proteomes" id="UP000035199">
    <property type="component" value="Chromosome"/>
</dbReference>
<feature type="domain" description="Plastocyanin-like" evidence="11">
    <location>
        <begin position="397"/>
        <end position="513"/>
    </location>
</feature>
<feature type="compositionally biased region" description="Polar residues" evidence="10">
    <location>
        <begin position="45"/>
        <end position="55"/>
    </location>
</feature>
<evidence type="ECO:0000256" key="1">
    <source>
        <dbReference type="ARBA" id="ARBA00010609"/>
    </source>
</evidence>
<evidence type="ECO:0000256" key="8">
    <source>
        <dbReference type="ARBA" id="ARBA00043090"/>
    </source>
</evidence>
<dbReference type="PATRIC" id="fig|571915.4.peg.1151"/>
<evidence type="ECO:0000256" key="6">
    <source>
        <dbReference type="ARBA" id="ARBA00041027"/>
    </source>
</evidence>
<dbReference type="AlphaFoldDB" id="A0A0G3H0S3"/>
<dbReference type="InterPro" id="IPR045087">
    <property type="entry name" value="Cu-oxidase_fam"/>
</dbReference>
<keyword evidence="4" id="KW-0560">Oxidoreductase</keyword>
<dbReference type="GO" id="GO:0016491">
    <property type="term" value="F:oxidoreductase activity"/>
    <property type="evidence" value="ECO:0007669"/>
    <property type="project" value="UniProtKB-KW"/>
</dbReference>
<dbReference type="Gene3D" id="2.60.40.420">
    <property type="entry name" value="Cupredoxins - blue copper proteins"/>
    <property type="match status" value="3"/>
</dbReference>
<evidence type="ECO:0000256" key="5">
    <source>
        <dbReference type="ARBA" id="ARBA00038978"/>
    </source>
</evidence>
<evidence type="ECO:0000313" key="14">
    <source>
        <dbReference type="Proteomes" id="UP000035199"/>
    </source>
</evidence>
<dbReference type="CDD" id="cd04232">
    <property type="entry name" value="CuRO_1_CueO_FtsP"/>
    <property type="match status" value="1"/>
</dbReference>
<dbReference type="GO" id="GO:0005507">
    <property type="term" value="F:copper ion binding"/>
    <property type="evidence" value="ECO:0007669"/>
    <property type="project" value="InterPro"/>
</dbReference>
<dbReference type="RefSeq" id="WP_047261642.1">
    <property type="nucleotide sequence ID" value="NZ_CP011542.1"/>
</dbReference>
<dbReference type="PANTHER" id="PTHR48267">
    <property type="entry name" value="CUPREDOXIN SUPERFAMILY PROTEIN"/>
    <property type="match status" value="1"/>
</dbReference>
<comment type="subunit">
    <text evidence="2">Monomer.</text>
</comment>
<dbReference type="PROSITE" id="PS00080">
    <property type="entry name" value="MULTICOPPER_OXIDASE2"/>
    <property type="match status" value="1"/>
</dbReference>
<dbReference type="InterPro" id="IPR011707">
    <property type="entry name" value="Cu-oxidase-like_N"/>
</dbReference>
<gene>
    <name evidence="13" type="ORF">CMUST_05425</name>
</gene>
<evidence type="ECO:0000256" key="2">
    <source>
        <dbReference type="ARBA" id="ARBA00011245"/>
    </source>
</evidence>
<proteinExistence type="inferred from homology"/>
<feature type="domain" description="Plastocyanin-like" evidence="12">
    <location>
        <begin position="93"/>
        <end position="205"/>
    </location>
</feature>
<dbReference type="InterPro" id="IPR008972">
    <property type="entry name" value="Cupredoxin"/>
</dbReference>
<keyword evidence="3" id="KW-0479">Metal-binding</keyword>
<dbReference type="PROSITE" id="PS51318">
    <property type="entry name" value="TAT"/>
    <property type="match status" value="1"/>
</dbReference>
<evidence type="ECO:0000259" key="11">
    <source>
        <dbReference type="Pfam" id="PF07731"/>
    </source>
</evidence>
<evidence type="ECO:0000256" key="3">
    <source>
        <dbReference type="ARBA" id="ARBA00022723"/>
    </source>
</evidence>
<dbReference type="Pfam" id="PF07732">
    <property type="entry name" value="Cu-oxidase_3"/>
    <property type="match status" value="1"/>
</dbReference>
<dbReference type="SUPFAM" id="SSF49503">
    <property type="entry name" value="Cupredoxins"/>
    <property type="match status" value="3"/>
</dbReference>
<accession>A0A0G3H0S3</accession>
<dbReference type="InterPro" id="IPR006311">
    <property type="entry name" value="TAT_signal"/>
</dbReference>
<dbReference type="PANTHER" id="PTHR48267:SF1">
    <property type="entry name" value="BILIRUBIN OXIDASE"/>
    <property type="match status" value="1"/>
</dbReference>
<dbReference type="CDD" id="cd13890">
    <property type="entry name" value="CuRO_3_CueO_FtsP"/>
    <property type="match status" value="1"/>
</dbReference>
<dbReference type="InterPro" id="IPR011706">
    <property type="entry name" value="Cu-oxidase_C"/>
</dbReference>
<dbReference type="EC" id="1.16.3.4" evidence="5"/>
<evidence type="ECO:0000313" key="13">
    <source>
        <dbReference type="EMBL" id="AKK05423.1"/>
    </source>
</evidence>
<keyword evidence="14" id="KW-1185">Reference proteome</keyword>
<evidence type="ECO:0000259" key="12">
    <source>
        <dbReference type="Pfam" id="PF07732"/>
    </source>
</evidence>
<name>A0A0G3H0S3_9CORY</name>
<protein>
    <recommendedName>
        <fullName evidence="6">Multicopper oxidase CueO</fullName>
        <ecNumber evidence="5">1.16.3.4</ecNumber>
    </recommendedName>
    <alternativeName>
        <fullName evidence="7">Copper efflux oxidase</fullName>
    </alternativeName>
    <alternativeName>
        <fullName evidence="8">Cuprous oxidase</fullName>
    </alternativeName>
</protein>
<evidence type="ECO:0000256" key="10">
    <source>
        <dbReference type="SAM" id="MobiDB-lite"/>
    </source>
</evidence>
<dbReference type="OrthoDB" id="345021at2"/>
<evidence type="ECO:0000256" key="7">
    <source>
        <dbReference type="ARBA" id="ARBA00042896"/>
    </source>
</evidence>
<reference evidence="13 14" key="1">
    <citation type="journal article" date="2015" name="Genome Announc.">
        <title>Complete Genome Sequence of the Type Strain Corynebacterium mustelae DSM 45274, Isolated from Various Tissues of a Male Ferret with Lethal Sepsis.</title>
        <authorList>
            <person name="Ruckert C."/>
            <person name="Eimer J."/>
            <person name="Winkler A."/>
            <person name="Tauch A."/>
        </authorList>
    </citation>
    <scope>NUCLEOTIDE SEQUENCE [LARGE SCALE GENOMIC DNA]</scope>
    <source>
        <strain evidence="13 14">DSM 45274</strain>
    </source>
</reference>
<evidence type="ECO:0000256" key="9">
    <source>
        <dbReference type="ARBA" id="ARBA00048092"/>
    </source>
</evidence>
<evidence type="ECO:0000256" key="4">
    <source>
        <dbReference type="ARBA" id="ARBA00023002"/>
    </source>
</evidence>
<dbReference type="Pfam" id="PF07731">
    <property type="entry name" value="Cu-oxidase_2"/>
    <property type="match status" value="1"/>
</dbReference>
<comment type="catalytic activity">
    <reaction evidence="9">
        <text>4 Cu(+) + O2 + 4 H(+) = 4 Cu(2+) + 2 H2O</text>
        <dbReference type="Rhea" id="RHEA:30083"/>
        <dbReference type="ChEBI" id="CHEBI:15377"/>
        <dbReference type="ChEBI" id="CHEBI:15378"/>
        <dbReference type="ChEBI" id="CHEBI:15379"/>
        <dbReference type="ChEBI" id="CHEBI:29036"/>
        <dbReference type="ChEBI" id="CHEBI:49552"/>
        <dbReference type="EC" id="1.16.3.4"/>
    </reaction>
    <physiologicalReaction direction="left-to-right" evidence="9">
        <dbReference type="Rhea" id="RHEA:30084"/>
    </physiologicalReaction>
</comment>
<feature type="region of interest" description="Disordered" evidence="10">
    <location>
        <begin position="45"/>
        <end position="69"/>
    </location>
</feature>
<dbReference type="STRING" id="571915.CMUST_05425"/>